<gene>
    <name evidence="1" type="ORF">BDD43_4907</name>
</gene>
<evidence type="ECO:0000313" key="1">
    <source>
        <dbReference type="EMBL" id="RKR84658.1"/>
    </source>
</evidence>
<keyword evidence="2" id="KW-1185">Reference proteome</keyword>
<organism evidence="1 2">
    <name type="scientific">Mucilaginibacter gracilis</name>
    <dbReference type="NCBI Taxonomy" id="423350"/>
    <lineage>
        <taxon>Bacteria</taxon>
        <taxon>Pseudomonadati</taxon>
        <taxon>Bacteroidota</taxon>
        <taxon>Sphingobacteriia</taxon>
        <taxon>Sphingobacteriales</taxon>
        <taxon>Sphingobacteriaceae</taxon>
        <taxon>Mucilaginibacter</taxon>
    </lineage>
</organism>
<accession>A0A495J887</accession>
<protein>
    <submittedName>
        <fullName evidence="1">Uncharacterized protein</fullName>
    </submittedName>
</protein>
<sequence>MIDNIAHVIELLKVCEAIDRAMSAFEADETIIFSVESAYKSYVHAKGYYQLKNSKKRVRCIYNGCNIFQLKSFLQKLLKDD</sequence>
<proteinExistence type="predicted"/>
<name>A0A495J887_9SPHI</name>
<reference evidence="1 2" key="1">
    <citation type="submission" date="2018-10" db="EMBL/GenBank/DDBJ databases">
        <title>Genomic Encyclopedia of Archaeal and Bacterial Type Strains, Phase II (KMG-II): from individual species to whole genera.</title>
        <authorList>
            <person name="Goeker M."/>
        </authorList>
    </citation>
    <scope>NUCLEOTIDE SEQUENCE [LARGE SCALE GENOMIC DNA]</scope>
    <source>
        <strain evidence="1 2">DSM 18602</strain>
    </source>
</reference>
<comment type="caution">
    <text evidence="1">The sequence shown here is derived from an EMBL/GenBank/DDBJ whole genome shotgun (WGS) entry which is preliminary data.</text>
</comment>
<dbReference type="EMBL" id="RBKU01000001">
    <property type="protein sequence ID" value="RKR84658.1"/>
    <property type="molecule type" value="Genomic_DNA"/>
</dbReference>
<dbReference type="AlphaFoldDB" id="A0A495J887"/>
<evidence type="ECO:0000313" key="2">
    <source>
        <dbReference type="Proteomes" id="UP000268007"/>
    </source>
</evidence>
<dbReference type="Proteomes" id="UP000268007">
    <property type="component" value="Unassembled WGS sequence"/>
</dbReference>